<organism evidence="3 4">
    <name type="scientific">Neocucurbitaria cava</name>
    <dbReference type="NCBI Taxonomy" id="798079"/>
    <lineage>
        <taxon>Eukaryota</taxon>
        <taxon>Fungi</taxon>
        <taxon>Dikarya</taxon>
        <taxon>Ascomycota</taxon>
        <taxon>Pezizomycotina</taxon>
        <taxon>Dothideomycetes</taxon>
        <taxon>Pleosporomycetidae</taxon>
        <taxon>Pleosporales</taxon>
        <taxon>Pleosporineae</taxon>
        <taxon>Cucurbitariaceae</taxon>
        <taxon>Neocucurbitaria</taxon>
    </lineage>
</organism>
<gene>
    <name evidence="3" type="ORF">N0V83_006014</name>
</gene>
<feature type="domain" description="DUF7580" evidence="2">
    <location>
        <begin position="205"/>
        <end position="597"/>
    </location>
</feature>
<dbReference type="PANTHER" id="PTHR35186:SF4">
    <property type="entry name" value="PRION-INHIBITION AND PROPAGATION HELO DOMAIN-CONTAINING PROTEIN"/>
    <property type="match status" value="1"/>
</dbReference>
<dbReference type="AlphaFoldDB" id="A0A9W8Y724"/>
<feature type="signal peptide" evidence="1">
    <location>
        <begin position="1"/>
        <end position="23"/>
    </location>
</feature>
<dbReference type="OrthoDB" id="5331891at2759"/>
<dbReference type="Proteomes" id="UP001140560">
    <property type="component" value="Unassembled WGS sequence"/>
</dbReference>
<evidence type="ECO:0000259" key="2">
    <source>
        <dbReference type="Pfam" id="PF24476"/>
    </source>
</evidence>
<keyword evidence="4" id="KW-1185">Reference proteome</keyword>
<dbReference type="EMBL" id="JAPEUY010000010">
    <property type="protein sequence ID" value="KAJ4368932.1"/>
    <property type="molecule type" value="Genomic_DNA"/>
</dbReference>
<dbReference type="Pfam" id="PF24476">
    <property type="entry name" value="DUF7580"/>
    <property type="match status" value="1"/>
</dbReference>
<feature type="chain" id="PRO_5040839658" description="DUF7580 domain-containing protein" evidence="1">
    <location>
        <begin position="24"/>
        <end position="605"/>
    </location>
</feature>
<evidence type="ECO:0000256" key="1">
    <source>
        <dbReference type="SAM" id="SignalP"/>
    </source>
</evidence>
<proteinExistence type="predicted"/>
<protein>
    <recommendedName>
        <fullName evidence="2">DUF7580 domain-containing protein</fullName>
    </recommendedName>
</protein>
<accession>A0A9W8Y724</accession>
<evidence type="ECO:0000313" key="4">
    <source>
        <dbReference type="Proteomes" id="UP001140560"/>
    </source>
</evidence>
<name>A0A9W8Y724_9PLEO</name>
<evidence type="ECO:0000313" key="3">
    <source>
        <dbReference type="EMBL" id="KAJ4368932.1"/>
    </source>
</evidence>
<comment type="caution">
    <text evidence="3">The sequence shown here is derived from an EMBL/GenBank/DDBJ whole genome shotgun (WGS) entry which is preliminary data.</text>
</comment>
<sequence>MSGLEVAGLVFGVLPILIEAVKAYSTVSDSLHTFRHWSREVKSISLQLKVQNGIFLNECRLLLRLVEDERAAEIMLEDATDRRWTSKELNDKMNIVLNDNFELCCNIIEETKDVACDMMEEMKRFDALGEQKHKNEKLRVAIKRLRGAIAITFDKSKYEKCLTSLRDRNGDLSTLRLQITAFQQQTTRAAGTLVKHKPLPDRFKSIQDASQKLHEALCGAWCCDNLAHRDYAKLCLDAEAKTEVRLDLAISCHESSNDGQERQPREPPIWLYVQSMSMTTTECVSAASGLMTEMRNSLPAELLVSSSWNPLKKKASSELTQPGSCTKKRKKTRHVHFNETTVAATPPLMTNPGIPEFNLCQTTNICRYLKSSYRACARNCVGYLETPQMYKHMFFAKSNASKDVEYTTIYSISDIMSQEADDFLSVEDQLKLAHKMALATLQFSGTPWMSERWRLAQMSYFGNRHSFDEAALKTLHLSSQISSPTQQNTIAMDGIEHPETGVSDEIRYGINNLPLFFLGVALLEIAHWKPLEEKMIARDANDQVYAARRLASGRAPLGPEYQKIAQKCLQCNFGFGTKLNSTSLQAAVYNDVVCELAGMIEKLAV</sequence>
<reference evidence="3" key="1">
    <citation type="submission" date="2022-10" db="EMBL/GenBank/DDBJ databases">
        <title>Tapping the CABI collections for fungal endophytes: first genome assemblies for Collariella, Neodidymelliopsis, Ascochyta clinopodiicola, Didymella pomorum, Didymosphaeria variabile, Neocosmospora piperis and Neocucurbitaria cava.</title>
        <authorList>
            <person name="Hill R."/>
        </authorList>
    </citation>
    <scope>NUCLEOTIDE SEQUENCE</scope>
    <source>
        <strain evidence="3">IMI 356814</strain>
    </source>
</reference>
<dbReference type="InterPro" id="IPR056002">
    <property type="entry name" value="DUF7580"/>
</dbReference>
<dbReference type="PANTHER" id="PTHR35186">
    <property type="entry name" value="ANK_REP_REGION DOMAIN-CONTAINING PROTEIN"/>
    <property type="match status" value="1"/>
</dbReference>
<keyword evidence="1" id="KW-0732">Signal</keyword>